<sequence length="68" mass="7382">MLTAIFGVPYMIFEKDSKRMLAFSTIVQLGFILAAPPVSGFYTLTHGLVKSCLFLLAGVLSSRAKLIS</sequence>
<evidence type="ECO:0000256" key="2">
    <source>
        <dbReference type="ARBA" id="ARBA00025624"/>
    </source>
</evidence>
<keyword evidence="4" id="KW-0472">Membrane</keyword>
<dbReference type="Pfam" id="PF00361">
    <property type="entry name" value="Proton_antipo_M"/>
    <property type="match status" value="1"/>
</dbReference>
<dbReference type="GO" id="GO:0016020">
    <property type="term" value="C:membrane"/>
    <property type="evidence" value="ECO:0007669"/>
    <property type="project" value="UniProtKB-SubCell"/>
</dbReference>
<dbReference type="Proteomes" id="UP000003613">
    <property type="component" value="Unassembled WGS sequence"/>
</dbReference>
<evidence type="ECO:0000259" key="5">
    <source>
        <dbReference type="Pfam" id="PF00361"/>
    </source>
</evidence>
<evidence type="ECO:0000256" key="1">
    <source>
        <dbReference type="ARBA" id="ARBA00004127"/>
    </source>
</evidence>
<evidence type="ECO:0000313" key="6">
    <source>
        <dbReference type="EMBL" id="CCI20291.1"/>
    </source>
</evidence>
<dbReference type="InterPro" id="IPR001750">
    <property type="entry name" value="ND/Mrp_TM"/>
</dbReference>
<feature type="domain" description="NADH:quinone oxidoreductase/Mrp antiporter transmembrane" evidence="5">
    <location>
        <begin position="2"/>
        <end position="63"/>
    </location>
</feature>
<evidence type="ECO:0000256" key="4">
    <source>
        <dbReference type="SAM" id="Phobius"/>
    </source>
</evidence>
<evidence type="ECO:0000313" key="7">
    <source>
        <dbReference type="Proteomes" id="UP000003613"/>
    </source>
</evidence>
<name>I4HE17_MICAE</name>
<accession>I4HE17</accession>
<comment type="function">
    <text evidence="2">NDH-1 shuttles electrons from NAD(P)H, via FMN and iron-sulfur (Fe-S) centers, to quinones in the respiratory chain. The immediate electron acceptor for the enzyme in this species is believed to be plastoquinone. Couples the redox reaction to proton translocation (for every two electrons transferred, four hydrogen ions are translocated across the cytoplasmic membrane), and thus conserves the redox energy in a proton gradient.</text>
</comment>
<keyword evidence="3 4" id="KW-0812">Transmembrane</keyword>
<dbReference type="AlphaFoldDB" id="I4HE17"/>
<comment type="subcellular location">
    <subcellularLocation>
        <location evidence="1">Endomembrane system</location>
        <topology evidence="1">Multi-pass membrane protein</topology>
    </subcellularLocation>
    <subcellularLocation>
        <location evidence="3">Membrane</location>
        <topology evidence="3">Multi-pass membrane protein</topology>
    </subcellularLocation>
</comment>
<gene>
    <name evidence="6" type="ORF">MICAF_6670001</name>
</gene>
<reference evidence="6 7" key="1">
    <citation type="submission" date="2012-04" db="EMBL/GenBank/DDBJ databases">
        <authorList>
            <person name="Genoscope - CEA"/>
        </authorList>
    </citation>
    <scope>NUCLEOTIDE SEQUENCE [LARGE SCALE GENOMIC DNA]</scope>
    <source>
        <strain evidence="6 7">9807</strain>
    </source>
</reference>
<keyword evidence="4" id="KW-1133">Transmembrane helix</keyword>
<dbReference type="HOGENOM" id="CLU_2789239_0_0_3"/>
<protein>
    <recommendedName>
        <fullName evidence="5">NADH:quinone oxidoreductase/Mrp antiporter transmembrane domain-containing protein</fullName>
    </recommendedName>
</protein>
<comment type="caution">
    <text evidence="6">The sequence shown here is derived from an EMBL/GenBank/DDBJ whole genome shotgun (WGS) entry which is preliminary data.</text>
</comment>
<organism evidence="6 7">
    <name type="scientific">Microcystis aeruginosa PCC 9807</name>
    <dbReference type="NCBI Taxonomy" id="1160283"/>
    <lineage>
        <taxon>Bacteria</taxon>
        <taxon>Bacillati</taxon>
        <taxon>Cyanobacteriota</taxon>
        <taxon>Cyanophyceae</taxon>
        <taxon>Oscillatoriophycideae</taxon>
        <taxon>Chroococcales</taxon>
        <taxon>Microcystaceae</taxon>
        <taxon>Microcystis</taxon>
    </lineage>
</organism>
<dbReference type="GO" id="GO:0012505">
    <property type="term" value="C:endomembrane system"/>
    <property type="evidence" value="ECO:0007669"/>
    <property type="project" value="UniProtKB-SubCell"/>
</dbReference>
<dbReference type="EMBL" id="CAIM01000631">
    <property type="protein sequence ID" value="CCI20291.1"/>
    <property type="molecule type" value="Genomic_DNA"/>
</dbReference>
<feature type="transmembrane region" description="Helical" evidence="4">
    <location>
        <begin position="21"/>
        <end position="42"/>
    </location>
</feature>
<evidence type="ECO:0000256" key="3">
    <source>
        <dbReference type="RuleBase" id="RU000320"/>
    </source>
</evidence>
<proteinExistence type="predicted"/>